<keyword evidence="7" id="KW-0597">Phosphoprotein</keyword>
<evidence type="ECO:0000256" key="7">
    <source>
        <dbReference type="ARBA" id="ARBA00022553"/>
    </source>
</evidence>
<evidence type="ECO:0000256" key="11">
    <source>
        <dbReference type="ARBA" id="ARBA00022949"/>
    </source>
</evidence>
<comment type="similarity">
    <text evidence="3">Belongs to the pinin family.</text>
</comment>
<reference evidence="25" key="1">
    <citation type="journal article" date="2011" name="Genome Biol.">
        <title>The draft genome of the carcinogenic human liver fluke Clonorchis sinensis.</title>
        <authorList>
            <person name="Wang X."/>
            <person name="Chen W."/>
            <person name="Huang Y."/>
            <person name="Sun J."/>
            <person name="Men J."/>
            <person name="Liu H."/>
            <person name="Luo F."/>
            <person name="Guo L."/>
            <person name="Lv X."/>
            <person name="Deng C."/>
            <person name="Zhou C."/>
            <person name="Fan Y."/>
            <person name="Li X."/>
            <person name="Huang L."/>
            <person name="Hu Y."/>
            <person name="Liang C."/>
            <person name="Hu X."/>
            <person name="Xu J."/>
            <person name="Yu X."/>
        </authorList>
    </citation>
    <scope>NUCLEOTIDE SEQUENCE [LARGE SCALE GENOMIC DNA]</scope>
    <source>
        <strain evidence="25">Henan</strain>
    </source>
</reference>
<dbReference type="PRINTS" id="PR01345">
    <property type="entry name" value="CERVTRCPTASE"/>
</dbReference>
<evidence type="ECO:0000256" key="3">
    <source>
        <dbReference type="ARBA" id="ARBA00010386"/>
    </source>
</evidence>
<keyword evidence="19" id="KW-0539">Nucleus</keyword>
<feature type="coiled-coil region" evidence="21">
    <location>
        <begin position="527"/>
        <end position="561"/>
    </location>
</feature>
<dbReference type="InterPro" id="IPR039853">
    <property type="entry name" value="Pinin"/>
</dbReference>
<evidence type="ECO:0000256" key="4">
    <source>
        <dbReference type="ARBA" id="ARBA00020056"/>
    </source>
</evidence>
<dbReference type="GO" id="GO:0030057">
    <property type="term" value="C:desmosome"/>
    <property type="evidence" value="ECO:0007669"/>
    <property type="project" value="UniProtKB-SubCell"/>
</dbReference>
<reference key="2">
    <citation type="submission" date="2011-10" db="EMBL/GenBank/DDBJ databases">
        <title>The genome and transcriptome sequence of Clonorchis sinensis provide insights into the carcinogenic liver fluke.</title>
        <authorList>
            <person name="Wang X."/>
            <person name="Huang Y."/>
            <person name="Chen W."/>
            <person name="Liu H."/>
            <person name="Guo L."/>
            <person name="Chen Y."/>
            <person name="Luo F."/>
            <person name="Zhou W."/>
            <person name="Sun J."/>
            <person name="Mao Q."/>
            <person name="Liang P."/>
            <person name="Zhou C."/>
            <person name="Tian Y."/>
            <person name="Men J."/>
            <person name="Lv X."/>
            <person name="Huang L."/>
            <person name="Zhou J."/>
            <person name="Hu Y."/>
            <person name="Li R."/>
            <person name="Zhang F."/>
            <person name="Lei H."/>
            <person name="Li X."/>
            <person name="Hu X."/>
            <person name="Liang C."/>
            <person name="Xu J."/>
            <person name="Wu Z."/>
            <person name="Yu X."/>
        </authorList>
    </citation>
    <scope>NUCLEOTIDE SEQUENCE</scope>
    <source>
        <strain>Henan</strain>
    </source>
</reference>
<evidence type="ECO:0000256" key="2">
    <source>
        <dbReference type="ARBA" id="ARBA00004568"/>
    </source>
</evidence>
<evidence type="ECO:0000256" key="21">
    <source>
        <dbReference type="SAM" id="Coils"/>
    </source>
</evidence>
<keyword evidence="14 21" id="KW-0175">Coiled coil</keyword>
<proteinExistence type="inferred from homology"/>
<dbReference type="Pfam" id="PF04697">
    <property type="entry name" value="Pinin_SDK_N"/>
    <property type="match status" value="1"/>
</dbReference>
<keyword evidence="8" id="KW-0507">mRNA processing</keyword>
<dbReference type="EMBL" id="DF143173">
    <property type="protein sequence ID" value="GAA51596.1"/>
    <property type="molecule type" value="Genomic_DNA"/>
</dbReference>
<keyword evidence="15" id="KW-0238">DNA-binding</keyword>
<organism evidence="25 26">
    <name type="scientific">Clonorchis sinensis</name>
    <name type="common">Chinese liver fluke</name>
    <dbReference type="NCBI Taxonomy" id="79923"/>
    <lineage>
        <taxon>Eukaryota</taxon>
        <taxon>Metazoa</taxon>
        <taxon>Spiralia</taxon>
        <taxon>Lophotrochozoa</taxon>
        <taxon>Platyhelminthes</taxon>
        <taxon>Trematoda</taxon>
        <taxon>Digenea</taxon>
        <taxon>Opisthorchiida</taxon>
        <taxon>Opisthorchiata</taxon>
        <taxon>Opisthorchiidae</taxon>
        <taxon>Clonorchis</taxon>
    </lineage>
</organism>
<evidence type="ECO:0000256" key="8">
    <source>
        <dbReference type="ARBA" id="ARBA00022664"/>
    </source>
</evidence>
<feature type="domain" description="Pinin/SDK/MemA protein" evidence="23">
    <location>
        <begin position="492"/>
        <end position="614"/>
    </location>
</feature>
<dbReference type="InterPro" id="IPR006787">
    <property type="entry name" value="Pinin_SDK_N"/>
</dbReference>
<dbReference type="GO" id="GO:0006397">
    <property type="term" value="P:mRNA processing"/>
    <property type="evidence" value="ECO:0007669"/>
    <property type="project" value="UniProtKB-KW"/>
</dbReference>
<comment type="subcellular location">
    <subcellularLocation>
        <location evidence="2">Cell junction</location>
        <location evidence="2">Desmosome</location>
    </subcellularLocation>
    <subcellularLocation>
        <location evidence="1">Nucleus speckle</location>
    </subcellularLocation>
</comment>
<evidence type="ECO:0000256" key="5">
    <source>
        <dbReference type="ARBA" id="ARBA00022481"/>
    </source>
</evidence>
<feature type="compositionally biased region" description="Polar residues" evidence="22">
    <location>
        <begin position="675"/>
        <end position="684"/>
    </location>
</feature>
<dbReference type="GO" id="GO:0003677">
    <property type="term" value="F:DNA binding"/>
    <property type="evidence" value="ECO:0007669"/>
    <property type="project" value="UniProtKB-KW"/>
</dbReference>
<keyword evidence="6" id="KW-1017">Isopeptide bond</keyword>
<feature type="coiled-coil region" evidence="21">
    <location>
        <begin position="382"/>
        <end position="409"/>
    </location>
</feature>
<evidence type="ECO:0000256" key="14">
    <source>
        <dbReference type="ARBA" id="ARBA00023054"/>
    </source>
</evidence>
<sequence>MHRIEQQPLQLGVEYVNDLPDVISSPCLLFADDLKSWSSNASALQIDVDAAKQWSLDWHLPLNDEKCVRMSFGGDSANSFVMHGEKGPEDITRIDAKKDLGIWLSPNLSFSLHLEKSAQKAFAVLRMIRRTFSRITRTDFQILYGAYVRPLLEYANPVVYSGRTKDVILIERVQRAATKMVAGLKAMDYETRLVAWPTGFFPLNDEKCVHMSFGGDSANSFVMHGEKGPEDITRLDAKKDLGIWLSPNLSFSLHLEKSAQKALAVLRMIRRTFSRITRTDFQMLYGAYVRWSLEYANPVVYSGRTKDVTLTERVQRAATKMVAGLKSMDYETRLVVLDLFPLEYRRLRGDLILTYVLFEQGLANRFFTVDPANTRRGHVEAIDVLRQNLELAKEQLKNVDEDIRKMTGRDPVDDRLSTARSKQGFQTTWTQVTVFPDLVQLIPCRPTQVAVAKEELARIPEEDLQVSLASSVVRVAESRSRSDATKEMRKSDRDRGRRMLGILQGTLNQFRAESAAAIFKPQMAKRLQVDKKLEARAEEERQKLRRERAQLFRARREQQMEVALLQQKMRLLKGFELWKTEMEKMIGFCRTETSPHIFFRPKIHNEESRRRVLETEEVINDIIRHRRRKIDIGFEESAILRRRQFVSQTDKDMDSDHDESTEQRSPRDWSPPRKISTSKSSEFSTGKARQPGSVVNRITASGKRRQTSGAQMDTGELSDTSETFAIEGDEEPQLMEEEHTTVMTTTHSGLSVSSFLVNNTGNTVRSKDRQFEEDSLTSKSDTRTVRMDDPSTEDTTMTDAAF</sequence>
<evidence type="ECO:0000256" key="9">
    <source>
        <dbReference type="ARBA" id="ARBA00022728"/>
    </source>
</evidence>
<accession>G7YF63</accession>
<dbReference type="GO" id="GO:0016607">
    <property type="term" value="C:nuclear speck"/>
    <property type="evidence" value="ECO:0007669"/>
    <property type="project" value="UniProtKB-SubCell"/>
</dbReference>
<keyword evidence="26" id="KW-1185">Reference proteome</keyword>
<feature type="region of interest" description="Disordered" evidence="22">
    <location>
        <begin position="645"/>
        <end position="722"/>
    </location>
</feature>
<dbReference type="PANTHER" id="PTHR12707:SF0">
    <property type="entry name" value="PININ"/>
    <property type="match status" value="1"/>
</dbReference>
<evidence type="ECO:0000256" key="22">
    <source>
        <dbReference type="SAM" id="MobiDB-lite"/>
    </source>
</evidence>
<feature type="region of interest" description="Disordered" evidence="22">
    <location>
        <begin position="761"/>
        <end position="802"/>
    </location>
</feature>
<evidence type="ECO:0000256" key="16">
    <source>
        <dbReference type="ARBA" id="ARBA00023159"/>
    </source>
</evidence>
<dbReference type="Proteomes" id="UP000008909">
    <property type="component" value="Unassembled WGS sequence"/>
</dbReference>
<dbReference type="GO" id="GO:0008380">
    <property type="term" value="P:RNA splicing"/>
    <property type="evidence" value="ECO:0007669"/>
    <property type="project" value="UniProtKB-KW"/>
</dbReference>
<feature type="compositionally biased region" description="Polar residues" evidence="22">
    <location>
        <begin position="793"/>
        <end position="802"/>
    </location>
</feature>
<dbReference type="Pfam" id="PF04696">
    <property type="entry name" value="Pinin_SDK_memA"/>
    <property type="match status" value="1"/>
</dbReference>
<dbReference type="GO" id="GO:0071013">
    <property type="term" value="C:catalytic step 2 spliceosome"/>
    <property type="evidence" value="ECO:0007669"/>
    <property type="project" value="TreeGrafter"/>
</dbReference>
<keyword evidence="13" id="KW-0805">Transcription regulation</keyword>
<gene>
    <name evidence="25" type="ORF">CLF_106444</name>
</gene>
<keyword evidence="16" id="KW-0010">Activator</keyword>
<evidence type="ECO:0000256" key="17">
    <source>
        <dbReference type="ARBA" id="ARBA00023163"/>
    </source>
</evidence>
<keyword evidence="12" id="KW-0007">Acetylation</keyword>
<dbReference type="AlphaFoldDB" id="G7YF63"/>
<evidence type="ECO:0000256" key="15">
    <source>
        <dbReference type="ARBA" id="ARBA00023125"/>
    </source>
</evidence>
<protein>
    <recommendedName>
        <fullName evidence="4">Pinin</fullName>
    </recommendedName>
</protein>
<evidence type="ECO:0000259" key="23">
    <source>
        <dbReference type="Pfam" id="PF04696"/>
    </source>
</evidence>
<keyword evidence="9" id="KW-0747">Spliceosome</keyword>
<comment type="subunit">
    <text evidence="20">Found in a mRNA splicing-dependent exon junction complex (EJC). Found in a complex with SR proteins. Found in a mRNP complex with RNPS1. Component of the PSAP complex consisting of RNPS1, SAP18 and PNN. Interacts with PNISR, CTBP1, CTBP2, KRT8, KRT18, KRT19, PS1D/PNO40, PPIG, RNPS1, SFRS4 and SRRM2. Identified in the spliceosome C complex.</text>
</comment>
<keyword evidence="17" id="KW-0804">Transcription</keyword>
<keyword evidence="10" id="KW-0832">Ubl conjugation</keyword>
<evidence type="ECO:0000259" key="24">
    <source>
        <dbReference type="Pfam" id="PF04697"/>
    </source>
</evidence>
<evidence type="ECO:0000256" key="6">
    <source>
        <dbReference type="ARBA" id="ARBA00022499"/>
    </source>
</evidence>
<evidence type="ECO:0000313" key="26">
    <source>
        <dbReference type="Proteomes" id="UP000008909"/>
    </source>
</evidence>
<evidence type="ECO:0000256" key="18">
    <source>
        <dbReference type="ARBA" id="ARBA00023187"/>
    </source>
</evidence>
<evidence type="ECO:0000313" key="25">
    <source>
        <dbReference type="EMBL" id="GAA51596.1"/>
    </source>
</evidence>
<evidence type="ECO:0000256" key="20">
    <source>
        <dbReference type="ARBA" id="ARBA00025916"/>
    </source>
</evidence>
<feature type="compositionally biased region" description="Basic and acidic residues" evidence="22">
    <location>
        <begin position="780"/>
        <end position="789"/>
    </location>
</feature>
<evidence type="ECO:0000256" key="19">
    <source>
        <dbReference type="ARBA" id="ARBA00023242"/>
    </source>
</evidence>
<dbReference type="SMR" id="G7YF63"/>
<evidence type="ECO:0000256" key="10">
    <source>
        <dbReference type="ARBA" id="ARBA00022843"/>
    </source>
</evidence>
<dbReference type="PANTHER" id="PTHR12707">
    <property type="entry name" value="PINN"/>
    <property type="match status" value="1"/>
</dbReference>
<name>G7YF63_CLOSI</name>
<dbReference type="InterPro" id="IPR006786">
    <property type="entry name" value="Pinin_SDK_MemA"/>
</dbReference>
<keyword evidence="5" id="KW-0488">Methylation</keyword>
<feature type="compositionally biased region" description="Basic and acidic residues" evidence="22">
    <location>
        <begin position="649"/>
        <end position="671"/>
    </location>
</feature>
<evidence type="ECO:0000256" key="13">
    <source>
        <dbReference type="ARBA" id="ARBA00023015"/>
    </source>
</evidence>
<keyword evidence="18" id="KW-0508">mRNA splicing</keyword>
<feature type="domain" description="Pinin/SDK" evidence="24">
    <location>
        <begin position="381"/>
        <end position="420"/>
    </location>
</feature>
<keyword evidence="11" id="KW-0965">Cell junction</keyword>
<evidence type="ECO:0000256" key="12">
    <source>
        <dbReference type="ARBA" id="ARBA00022990"/>
    </source>
</evidence>
<evidence type="ECO:0000256" key="1">
    <source>
        <dbReference type="ARBA" id="ARBA00004324"/>
    </source>
</evidence>
<feature type="compositionally biased region" description="Polar residues" evidence="22">
    <location>
        <begin position="707"/>
        <end position="722"/>
    </location>
</feature>